<evidence type="ECO:0000256" key="3">
    <source>
        <dbReference type="SAM" id="Phobius"/>
    </source>
</evidence>
<keyword evidence="3" id="KW-0812">Transmembrane</keyword>
<keyword evidence="3" id="KW-1133">Transmembrane helix</keyword>
<proteinExistence type="predicted"/>
<feature type="coiled-coil region" evidence="1">
    <location>
        <begin position="63"/>
        <end position="90"/>
    </location>
</feature>
<evidence type="ECO:0000313" key="4">
    <source>
        <dbReference type="EMBL" id="SEF47981.1"/>
    </source>
</evidence>
<name>A0A1H5SDQ6_XYLRU</name>
<evidence type="ECO:0000313" key="5">
    <source>
        <dbReference type="Proteomes" id="UP000236735"/>
    </source>
</evidence>
<keyword evidence="3" id="KW-0472">Membrane</keyword>
<accession>A0A1H5SDQ6</accession>
<dbReference type="AlphaFoldDB" id="A0A1H5SDQ6"/>
<organism evidence="4 5">
    <name type="scientific">Xylanibacter ruminicola</name>
    <name type="common">Prevotella ruminicola</name>
    <dbReference type="NCBI Taxonomy" id="839"/>
    <lineage>
        <taxon>Bacteria</taxon>
        <taxon>Pseudomonadati</taxon>
        <taxon>Bacteroidota</taxon>
        <taxon>Bacteroidia</taxon>
        <taxon>Bacteroidales</taxon>
        <taxon>Prevotellaceae</taxon>
        <taxon>Xylanibacter</taxon>
    </lineage>
</organism>
<feature type="compositionally biased region" description="Basic and acidic residues" evidence="2">
    <location>
        <begin position="179"/>
        <end position="188"/>
    </location>
</feature>
<dbReference type="EMBL" id="FNUV01000001">
    <property type="protein sequence ID" value="SEF47981.1"/>
    <property type="molecule type" value="Genomic_DNA"/>
</dbReference>
<gene>
    <name evidence="4" type="ORF">SAMN05216354_0609</name>
</gene>
<protein>
    <submittedName>
        <fullName evidence="4">Uncharacterized protein</fullName>
    </submittedName>
</protein>
<feature type="transmembrane region" description="Helical" evidence="3">
    <location>
        <begin position="6"/>
        <end position="25"/>
    </location>
</feature>
<dbReference type="Proteomes" id="UP000236735">
    <property type="component" value="Unassembled WGS sequence"/>
</dbReference>
<feature type="region of interest" description="Disordered" evidence="2">
    <location>
        <begin position="166"/>
        <end position="204"/>
    </location>
</feature>
<feature type="compositionally biased region" description="Polar residues" evidence="2">
    <location>
        <begin position="112"/>
        <end position="126"/>
    </location>
</feature>
<sequence>MDLSEILNLILGGSLMTAIIAIVTIRSAMKKARGEAERALAEADTVNLTNTEQATRILMQNIVKPLKEELDATRRDLNATKREISRFRKAVEAIPLCPYHAGCPVLGELQDDTTVSHPGKSGQSQGLVGDHHQADKRRRAPTPGASVGAIHHVGADRLPAIGCGVQHRDRSGESLVEETAGREPDAERPGYSAGEGDYRHEDGS</sequence>
<dbReference type="RefSeq" id="WP_103915119.1">
    <property type="nucleotide sequence ID" value="NZ_FNUV01000001.1"/>
</dbReference>
<evidence type="ECO:0000256" key="1">
    <source>
        <dbReference type="SAM" id="Coils"/>
    </source>
</evidence>
<evidence type="ECO:0000256" key="2">
    <source>
        <dbReference type="SAM" id="MobiDB-lite"/>
    </source>
</evidence>
<reference evidence="4 5" key="1">
    <citation type="submission" date="2016-10" db="EMBL/GenBank/DDBJ databases">
        <authorList>
            <person name="de Groot N.N."/>
        </authorList>
    </citation>
    <scope>NUCLEOTIDE SEQUENCE [LARGE SCALE GENOMIC DNA]</scope>
    <source>
        <strain evidence="4 5">AR32</strain>
    </source>
</reference>
<keyword evidence="1" id="KW-0175">Coiled coil</keyword>
<feature type="region of interest" description="Disordered" evidence="2">
    <location>
        <begin position="112"/>
        <end position="148"/>
    </location>
</feature>